<comment type="catalytic activity">
    <reaction evidence="1">
        <text>ATP + protein L-histidine = ADP + protein N-phospho-L-histidine.</text>
        <dbReference type="EC" id="2.7.13.3"/>
    </reaction>
</comment>
<sequence>MLDVTGFSDVHVTQNEERRRLARELHDGVVQSLVALVTDLEQFRAQPFFEHELSENAENWYVLARNSLLSLRQTLSGMRPAVLGNFDFIEHILGMLKSMQDAGYHVTFECNSWPHQLPVEYASNLYQVVREAIINVCKHADASAIVVHLSGAEGCLHMHVCDDGVGMVSAFASVGSTHGWHQGLHGLRERVLMLGGRITIESMPRQGTRLNIDIPMPVSTSAALSYQAQSKQDVEEGPQYDGLTARERELIILIAQGLVVKEIARILQVSEKTVRNHISNIYHKLAVYDRAQLVIYAMKKGLVDLHSL</sequence>
<dbReference type="Pfam" id="PF07730">
    <property type="entry name" value="HisKA_3"/>
    <property type="match status" value="1"/>
</dbReference>
<dbReference type="Pfam" id="PF00196">
    <property type="entry name" value="GerE"/>
    <property type="match status" value="1"/>
</dbReference>
<dbReference type="PANTHER" id="PTHR24421:SF10">
    <property type="entry name" value="NITRATE_NITRITE SENSOR PROTEIN NARQ"/>
    <property type="match status" value="1"/>
</dbReference>
<dbReference type="InterPro" id="IPR000792">
    <property type="entry name" value="Tscrpt_reg_LuxR_C"/>
</dbReference>
<dbReference type="InterPro" id="IPR016032">
    <property type="entry name" value="Sig_transdc_resp-reg_C-effctor"/>
</dbReference>
<evidence type="ECO:0000259" key="9">
    <source>
        <dbReference type="PROSITE" id="PS50043"/>
    </source>
</evidence>
<dbReference type="SUPFAM" id="SSF46894">
    <property type="entry name" value="C-terminal effector domain of the bipartite response regulators"/>
    <property type="match status" value="1"/>
</dbReference>
<evidence type="ECO:0000256" key="1">
    <source>
        <dbReference type="ARBA" id="ARBA00000085"/>
    </source>
</evidence>
<dbReference type="SUPFAM" id="SSF55874">
    <property type="entry name" value="ATPase domain of HSP90 chaperone/DNA topoisomerase II/histidine kinase"/>
    <property type="match status" value="1"/>
</dbReference>
<evidence type="ECO:0000313" key="10">
    <source>
        <dbReference type="EMBL" id="GLV58825.1"/>
    </source>
</evidence>
<dbReference type="PANTHER" id="PTHR24421">
    <property type="entry name" value="NITRATE/NITRITE SENSOR PROTEIN NARX-RELATED"/>
    <property type="match status" value="1"/>
</dbReference>
<dbReference type="Gene3D" id="1.20.5.1930">
    <property type="match status" value="1"/>
</dbReference>
<dbReference type="CDD" id="cd06170">
    <property type="entry name" value="LuxR_C_like"/>
    <property type="match status" value="1"/>
</dbReference>
<organism evidence="10 11">
    <name type="scientific">Dictyobacter halimunensis</name>
    <dbReference type="NCBI Taxonomy" id="3026934"/>
    <lineage>
        <taxon>Bacteria</taxon>
        <taxon>Bacillati</taxon>
        <taxon>Chloroflexota</taxon>
        <taxon>Ktedonobacteria</taxon>
        <taxon>Ktedonobacterales</taxon>
        <taxon>Dictyobacteraceae</taxon>
        <taxon>Dictyobacter</taxon>
    </lineage>
</organism>
<dbReference type="EMBL" id="BSRI01000002">
    <property type="protein sequence ID" value="GLV58825.1"/>
    <property type="molecule type" value="Genomic_DNA"/>
</dbReference>
<keyword evidence="6" id="KW-0418">Kinase</keyword>
<keyword evidence="7" id="KW-0067">ATP-binding</keyword>
<dbReference type="PRINTS" id="PR00038">
    <property type="entry name" value="HTHLUXR"/>
</dbReference>
<keyword evidence="8" id="KW-0902">Two-component regulatory system</keyword>
<dbReference type="SMART" id="SM00421">
    <property type="entry name" value="HTH_LUXR"/>
    <property type="match status" value="1"/>
</dbReference>
<keyword evidence="11" id="KW-1185">Reference proteome</keyword>
<evidence type="ECO:0000256" key="7">
    <source>
        <dbReference type="ARBA" id="ARBA00022840"/>
    </source>
</evidence>
<name>A0ABQ6G220_9CHLR</name>
<dbReference type="Gene3D" id="3.30.565.10">
    <property type="entry name" value="Histidine kinase-like ATPase, C-terminal domain"/>
    <property type="match status" value="1"/>
</dbReference>
<dbReference type="SMART" id="SM00387">
    <property type="entry name" value="HATPase_c"/>
    <property type="match status" value="1"/>
</dbReference>
<protein>
    <recommendedName>
        <fullName evidence="2">histidine kinase</fullName>
        <ecNumber evidence="2">2.7.13.3</ecNumber>
    </recommendedName>
</protein>
<proteinExistence type="predicted"/>
<dbReference type="Pfam" id="PF02518">
    <property type="entry name" value="HATPase_c"/>
    <property type="match status" value="1"/>
</dbReference>
<evidence type="ECO:0000313" key="11">
    <source>
        <dbReference type="Proteomes" id="UP001344906"/>
    </source>
</evidence>
<evidence type="ECO:0000256" key="8">
    <source>
        <dbReference type="ARBA" id="ARBA00023012"/>
    </source>
</evidence>
<dbReference type="InterPro" id="IPR011712">
    <property type="entry name" value="Sig_transdc_His_kin_sub3_dim/P"/>
</dbReference>
<dbReference type="RefSeq" id="WP_338255202.1">
    <property type="nucleotide sequence ID" value="NZ_BSRI01000002.1"/>
</dbReference>
<evidence type="ECO:0000256" key="4">
    <source>
        <dbReference type="ARBA" id="ARBA00022679"/>
    </source>
</evidence>
<dbReference type="PROSITE" id="PS50043">
    <property type="entry name" value="HTH_LUXR_2"/>
    <property type="match status" value="1"/>
</dbReference>
<keyword evidence="3" id="KW-0597">Phosphoprotein</keyword>
<evidence type="ECO:0000256" key="6">
    <source>
        <dbReference type="ARBA" id="ARBA00022777"/>
    </source>
</evidence>
<accession>A0ABQ6G220</accession>
<dbReference type="InterPro" id="IPR036890">
    <property type="entry name" value="HATPase_C_sf"/>
</dbReference>
<reference evidence="10 11" key="1">
    <citation type="submission" date="2023-02" db="EMBL/GenBank/DDBJ databases">
        <title>Dictyobacter halimunensis sp. nov., a new member of the class Ktedonobacteria from forest soil in a geothermal area.</title>
        <authorList>
            <person name="Rachmania M.K."/>
            <person name="Ningsih F."/>
            <person name="Sakai Y."/>
            <person name="Yabe S."/>
            <person name="Yokota A."/>
            <person name="Sjamsuridzal W."/>
        </authorList>
    </citation>
    <scope>NUCLEOTIDE SEQUENCE [LARGE SCALE GENOMIC DNA]</scope>
    <source>
        <strain evidence="10 11">S3.2.2.5</strain>
    </source>
</reference>
<comment type="caution">
    <text evidence="10">The sequence shown here is derived from an EMBL/GenBank/DDBJ whole genome shotgun (WGS) entry which is preliminary data.</text>
</comment>
<dbReference type="InterPro" id="IPR050482">
    <property type="entry name" value="Sensor_HK_TwoCompSys"/>
</dbReference>
<dbReference type="CDD" id="cd16917">
    <property type="entry name" value="HATPase_UhpB-NarQ-NarX-like"/>
    <property type="match status" value="1"/>
</dbReference>
<feature type="domain" description="HTH luxR-type" evidence="9">
    <location>
        <begin position="236"/>
        <end position="301"/>
    </location>
</feature>
<evidence type="ECO:0000256" key="3">
    <source>
        <dbReference type="ARBA" id="ARBA00022553"/>
    </source>
</evidence>
<dbReference type="PROSITE" id="PS00622">
    <property type="entry name" value="HTH_LUXR_1"/>
    <property type="match status" value="1"/>
</dbReference>
<evidence type="ECO:0000256" key="2">
    <source>
        <dbReference type="ARBA" id="ARBA00012438"/>
    </source>
</evidence>
<gene>
    <name evidence="10" type="ORF">KDH_56550</name>
</gene>
<dbReference type="Gene3D" id="1.10.10.10">
    <property type="entry name" value="Winged helix-like DNA-binding domain superfamily/Winged helix DNA-binding domain"/>
    <property type="match status" value="1"/>
</dbReference>
<dbReference type="EC" id="2.7.13.3" evidence="2"/>
<dbReference type="Proteomes" id="UP001344906">
    <property type="component" value="Unassembled WGS sequence"/>
</dbReference>
<keyword evidence="5" id="KW-0547">Nucleotide-binding</keyword>
<dbReference type="InterPro" id="IPR003594">
    <property type="entry name" value="HATPase_dom"/>
</dbReference>
<evidence type="ECO:0000256" key="5">
    <source>
        <dbReference type="ARBA" id="ARBA00022741"/>
    </source>
</evidence>
<keyword evidence="4" id="KW-0808">Transferase</keyword>
<dbReference type="InterPro" id="IPR036388">
    <property type="entry name" value="WH-like_DNA-bd_sf"/>
</dbReference>